<sequence length="87" mass="9652">MLAMVVNDNSGQLTPSGVLQSIASMLAPTGGRVLFRAKINPEHSPGLFHCRVQINAGSDSRTTWSDHFADYRRSRSARPVRRFRPCP</sequence>
<evidence type="ECO:0000313" key="1">
    <source>
        <dbReference type="EMBL" id="AWY41057.1"/>
    </source>
</evidence>
<reference evidence="1 2" key="1">
    <citation type="submission" date="2018-05" db="EMBL/GenBank/DDBJ databases">
        <title>Whole genome sequence of Pseudomonas putida JBC17.</title>
        <authorList>
            <person name="Lee Y.H."/>
            <person name="David K."/>
        </authorList>
    </citation>
    <scope>NUCLEOTIDE SEQUENCE [LARGE SCALE GENOMIC DNA]</scope>
    <source>
        <strain evidence="1 2">JBC17</strain>
    </source>
</reference>
<proteinExistence type="predicted"/>
<organism evidence="1 2">
    <name type="scientific">Pseudomonas putida</name>
    <name type="common">Arthrobacter siderocapsulatus</name>
    <dbReference type="NCBI Taxonomy" id="303"/>
    <lineage>
        <taxon>Bacteria</taxon>
        <taxon>Pseudomonadati</taxon>
        <taxon>Pseudomonadota</taxon>
        <taxon>Gammaproteobacteria</taxon>
        <taxon>Pseudomonadales</taxon>
        <taxon>Pseudomonadaceae</taxon>
        <taxon>Pseudomonas</taxon>
    </lineage>
</organism>
<dbReference type="EMBL" id="CP029693">
    <property type="protein sequence ID" value="AWY41057.1"/>
    <property type="molecule type" value="Genomic_DNA"/>
</dbReference>
<dbReference type="AlphaFoldDB" id="A0A2Z4RJC1"/>
<name>A0A2Z4RJC1_PSEPU</name>
<accession>A0A2Z4RJC1</accession>
<gene>
    <name evidence="1" type="ORF">DKY63_14620</name>
</gene>
<protein>
    <submittedName>
        <fullName evidence="1">Uncharacterized protein</fullName>
    </submittedName>
</protein>
<evidence type="ECO:0000313" key="2">
    <source>
        <dbReference type="Proteomes" id="UP000250299"/>
    </source>
</evidence>
<dbReference type="Proteomes" id="UP000250299">
    <property type="component" value="Chromosome"/>
</dbReference>